<dbReference type="EMBL" id="CP000806">
    <property type="protein sequence ID" value="ACB52718.1"/>
    <property type="molecule type" value="Genomic_DNA"/>
</dbReference>
<dbReference type="AlphaFoldDB" id="B1WYV4"/>
<dbReference type="Proteomes" id="UP000001203">
    <property type="component" value="Chromosome circular"/>
</dbReference>
<reference evidence="1 2" key="1">
    <citation type="journal article" date="2008" name="Proc. Natl. Acad. Sci. U.S.A.">
        <title>The genome of Cyanothece 51142, a unicellular diazotrophic cyanobacterium important in the marine nitrogen cycle.</title>
        <authorList>
            <person name="Welsh E.A."/>
            <person name="Liberton M."/>
            <person name="Stoeckel J."/>
            <person name="Loh T."/>
            <person name="Elvitigala T."/>
            <person name="Wang C."/>
            <person name="Wollam A."/>
            <person name="Fulton R.S."/>
            <person name="Clifton S.W."/>
            <person name="Jacobs J.M."/>
            <person name="Aurora R."/>
            <person name="Ghosh B.K."/>
            <person name="Sherman L.A."/>
            <person name="Smith R.D."/>
            <person name="Wilson R.K."/>
            <person name="Pakrasi H.B."/>
        </authorList>
    </citation>
    <scope>NUCLEOTIDE SEQUENCE [LARGE SCALE GENOMIC DNA]</scope>
    <source>
        <strain evidence="2">ATCC 51142 / BH68</strain>
    </source>
</reference>
<dbReference type="HOGENOM" id="CLU_1406686_0_0_3"/>
<name>B1WYV4_CROS5</name>
<dbReference type="eggNOG" id="COG0457">
    <property type="taxonomic scope" value="Bacteria"/>
</dbReference>
<accession>B1WYV4</accession>
<sequence length="193" mass="22138">MSTDKPSNTITSFILITRPKNKRSSSSYSIFASYPLLTCHEEDETKILQENQELLDQGLIEIMIAVAQQLEEAERENEAQWLMNMAQQLAQALGILDAETAETPNEYFDFLMEALQKVQDNPDPQLIYPFLKQNLYKLDINLIQIIKNEVKNSLISVDIETSHNISQFLAEFSTLISQFKNPYYWSAFFASGV</sequence>
<organism evidence="1 2">
    <name type="scientific">Crocosphaera subtropica (strain ATCC 51142 / BH68)</name>
    <name type="common">Cyanothece sp. (strain ATCC 51142)</name>
    <dbReference type="NCBI Taxonomy" id="43989"/>
    <lineage>
        <taxon>Bacteria</taxon>
        <taxon>Bacillati</taxon>
        <taxon>Cyanobacteriota</taxon>
        <taxon>Cyanophyceae</taxon>
        <taxon>Oscillatoriophycideae</taxon>
        <taxon>Chroococcales</taxon>
        <taxon>Aphanothecaceae</taxon>
        <taxon>Crocosphaera</taxon>
        <taxon>Crocosphaera subtropica</taxon>
    </lineage>
</organism>
<evidence type="ECO:0000313" key="1">
    <source>
        <dbReference type="EMBL" id="ACB52718.1"/>
    </source>
</evidence>
<dbReference type="RefSeq" id="WP_012362141.1">
    <property type="nucleotide sequence ID" value="NC_010546.1"/>
</dbReference>
<keyword evidence="2" id="KW-1185">Reference proteome</keyword>
<dbReference type="KEGG" id="cyt:cce_3370"/>
<proteinExistence type="predicted"/>
<evidence type="ECO:0000313" key="2">
    <source>
        <dbReference type="Proteomes" id="UP000001203"/>
    </source>
</evidence>
<protein>
    <submittedName>
        <fullName evidence="1">Uncharacterized protein</fullName>
    </submittedName>
</protein>
<dbReference type="OrthoDB" id="433986at2"/>
<gene>
    <name evidence="1" type="ordered locus">cce_3370</name>
</gene>